<feature type="disulfide bond" evidence="3">
    <location>
        <begin position="511"/>
        <end position="529"/>
    </location>
</feature>
<dbReference type="Gene3D" id="2.60.120.290">
    <property type="entry name" value="Spermadhesin, CUB domain"/>
    <property type="match status" value="2"/>
</dbReference>
<sequence>MKTFAAFLLVAVMAHSATAGILVPTTYIKSRCNQTTSAASGGAGFIEWSAATADNAETCSLTLSADVGSMFRLTFTRFDLDSNGQACVDTINILDGPNMLSVSKTGGDVCTQPMGEITTVSNTVTISFTQGSSDIDFMKFKIHLSERQLRKFRQRRGGRDDTVGQDGGRGDDVFDDAHDGTTIMPSGCIKPTTSLKSVTQSVNITVVKGSSSADAFELGYVVFYEAANCTGSDFKCLNGRCLDSKLKCNRKDDCFDNSDESTLLCDLGMFGNFWAMFLRLGLAAVIGILAGAALLLILIIVLCICCCCACCRRKDNNAVCHQGQVTTGGSGEVMERVWLVLAIIAAFGTRGTYQDIITIPKGVIDDHCNQTVSNPEDAGYVQTQTDLTDFLRVTGYDDNADCSITLVAPANRKFLIQWTQPIDFEYADGCRDWVRVHDGYENDTSLYAQGELCLFESVEQTNNLTKATSGNVVTVTVHTDSNASDNKGFKLLYTVFYDPDNGSCSGTDYLCSNDRCVSESVKCDFQNHCGDNSDESKTLASCPDLPDVVINFITNVLKLSVGAFIGICVAIGLVLILIIVLCICCCCKCCGCLQSTSAAPV</sequence>
<keyword evidence="4" id="KW-0472">Membrane</keyword>
<name>C3XTG8_BRAFL</name>
<feature type="transmembrane region" description="Helical" evidence="4">
    <location>
        <begin position="273"/>
        <end position="306"/>
    </location>
</feature>
<dbReference type="PANTHER" id="PTHR24652:SF69">
    <property type="entry name" value="CUB DOMAIN-CONTAINING PROTEIN"/>
    <property type="match status" value="1"/>
</dbReference>
<dbReference type="PRINTS" id="PR00261">
    <property type="entry name" value="LDLRECEPTOR"/>
</dbReference>
<dbReference type="SUPFAM" id="SSF57424">
    <property type="entry name" value="LDL receptor-like module"/>
    <property type="match status" value="2"/>
</dbReference>
<evidence type="ECO:0000259" key="6">
    <source>
        <dbReference type="PROSITE" id="PS01180"/>
    </source>
</evidence>
<keyword evidence="4" id="KW-1133">Transmembrane helix</keyword>
<dbReference type="InterPro" id="IPR036055">
    <property type="entry name" value="LDL_receptor-like_sf"/>
</dbReference>
<dbReference type="InterPro" id="IPR042333">
    <property type="entry name" value="LRAD2/Mig-13-like"/>
</dbReference>
<evidence type="ECO:0000256" key="1">
    <source>
        <dbReference type="ARBA" id="ARBA00023157"/>
    </source>
</evidence>
<dbReference type="CDD" id="cd00041">
    <property type="entry name" value="CUB"/>
    <property type="match status" value="1"/>
</dbReference>
<dbReference type="CDD" id="cd00112">
    <property type="entry name" value="LDLa"/>
    <property type="match status" value="2"/>
</dbReference>
<dbReference type="InterPro" id="IPR023415">
    <property type="entry name" value="LDLR_class-A_CS"/>
</dbReference>
<protein>
    <recommendedName>
        <fullName evidence="6">CUB domain-containing protein</fullName>
    </recommendedName>
</protein>
<feature type="disulfide bond" evidence="2">
    <location>
        <begin position="32"/>
        <end position="59"/>
    </location>
</feature>
<dbReference type="InterPro" id="IPR000859">
    <property type="entry name" value="CUB_dom"/>
</dbReference>
<dbReference type="Gene3D" id="4.10.400.10">
    <property type="entry name" value="Low-density Lipoprotein Receptor"/>
    <property type="match status" value="2"/>
</dbReference>
<feature type="disulfide bond" evidence="3">
    <location>
        <begin position="236"/>
        <end position="254"/>
    </location>
</feature>
<reference evidence="7" key="1">
    <citation type="journal article" date="2008" name="Nature">
        <title>The amphioxus genome and the evolution of the chordate karyotype.</title>
        <authorList>
            <consortium name="US DOE Joint Genome Institute (JGI-PGF)"/>
            <person name="Putnam N.H."/>
            <person name="Butts T."/>
            <person name="Ferrier D.E.K."/>
            <person name="Furlong R.F."/>
            <person name="Hellsten U."/>
            <person name="Kawashima T."/>
            <person name="Robinson-Rechavi M."/>
            <person name="Shoguchi E."/>
            <person name="Terry A."/>
            <person name="Yu J.-K."/>
            <person name="Benito-Gutierrez E.L."/>
            <person name="Dubchak I."/>
            <person name="Garcia-Fernandez J."/>
            <person name="Gibson-Brown J.J."/>
            <person name="Grigoriev I.V."/>
            <person name="Horton A.C."/>
            <person name="de Jong P.J."/>
            <person name="Jurka J."/>
            <person name="Kapitonov V.V."/>
            <person name="Kohara Y."/>
            <person name="Kuroki Y."/>
            <person name="Lindquist E."/>
            <person name="Lucas S."/>
            <person name="Osoegawa K."/>
            <person name="Pennacchio L.A."/>
            <person name="Salamov A.A."/>
            <person name="Satou Y."/>
            <person name="Sauka-Spengler T."/>
            <person name="Schmutz J."/>
            <person name="Shin-I T."/>
            <person name="Toyoda A."/>
            <person name="Bronner-Fraser M."/>
            <person name="Fujiyama A."/>
            <person name="Holland L.Z."/>
            <person name="Holland P.W.H."/>
            <person name="Satoh N."/>
            <person name="Rokhsar D.S."/>
        </authorList>
    </citation>
    <scope>NUCLEOTIDE SEQUENCE [LARGE SCALE GENOMIC DNA]</scope>
    <source>
        <strain evidence="7">S238N-H82</strain>
        <tissue evidence="7">Testes</tissue>
    </source>
</reference>
<feature type="disulfide bond" evidence="3">
    <location>
        <begin position="504"/>
        <end position="516"/>
    </location>
</feature>
<gene>
    <name evidence="7" type="ORF">BRAFLDRAFT_122172</name>
</gene>
<organism>
    <name type="scientific">Branchiostoma floridae</name>
    <name type="common">Florida lancelet</name>
    <name type="synonym">Amphioxus</name>
    <dbReference type="NCBI Taxonomy" id="7739"/>
    <lineage>
        <taxon>Eukaryota</taxon>
        <taxon>Metazoa</taxon>
        <taxon>Chordata</taxon>
        <taxon>Cephalochordata</taxon>
        <taxon>Leptocardii</taxon>
        <taxon>Amphioxiformes</taxon>
        <taxon>Branchiostomatidae</taxon>
        <taxon>Branchiostoma</taxon>
    </lineage>
</organism>
<dbReference type="Pfam" id="PF00057">
    <property type="entry name" value="Ldl_recept_a"/>
    <property type="match status" value="1"/>
</dbReference>
<dbReference type="PANTHER" id="PTHR24652">
    <property type="entry name" value="LOW-DENSITY LIPOPROTEIN RECEPTOR CLASS A DOMAIN-CONTAINING PROTEIN 2"/>
    <property type="match status" value="1"/>
</dbReference>
<evidence type="ECO:0000256" key="4">
    <source>
        <dbReference type="SAM" id="Phobius"/>
    </source>
</evidence>
<dbReference type="AlphaFoldDB" id="C3XTG8"/>
<dbReference type="EMBL" id="GG666463">
    <property type="protein sequence ID" value="EEN68594.1"/>
    <property type="molecule type" value="Genomic_DNA"/>
</dbReference>
<feature type="signal peptide" evidence="5">
    <location>
        <begin position="1"/>
        <end position="19"/>
    </location>
</feature>
<feature type="domain" description="CUB" evidence="6">
    <location>
        <begin position="368"/>
        <end position="496"/>
    </location>
</feature>
<feature type="domain" description="CUB" evidence="6">
    <location>
        <begin position="32"/>
        <end position="147"/>
    </location>
</feature>
<keyword evidence="1 3" id="KW-1015">Disulfide bond</keyword>
<evidence type="ECO:0000256" key="2">
    <source>
        <dbReference type="PROSITE-ProRule" id="PRU00059"/>
    </source>
</evidence>
<dbReference type="InterPro" id="IPR002172">
    <property type="entry name" value="LDrepeatLR_classA_rpt"/>
</dbReference>
<accession>C3XTG8</accession>
<dbReference type="PROSITE" id="PS50068">
    <property type="entry name" value="LDLRA_2"/>
    <property type="match status" value="2"/>
</dbReference>
<keyword evidence="5" id="KW-0732">Signal</keyword>
<dbReference type="InterPro" id="IPR035914">
    <property type="entry name" value="Sperma_CUB_dom_sf"/>
</dbReference>
<dbReference type="Pfam" id="PF00431">
    <property type="entry name" value="CUB"/>
    <property type="match status" value="1"/>
</dbReference>
<dbReference type="SMART" id="SM00192">
    <property type="entry name" value="LDLa"/>
    <property type="match status" value="2"/>
</dbReference>
<dbReference type="SUPFAM" id="SSF49854">
    <property type="entry name" value="Spermadhesin, CUB domain"/>
    <property type="match status" value="2"/>
</dbReference>
<feature type="disulfide bond" evidence="3">
    <location>
        <begin position="229"/>
        <end position="241"/>
    </location>
</feature>
<dbReference type="PROSITE" id="PS01209">
    <property type="entry name" value="LDLRA_1"/>
    <property type="match status" value="1"/>
</dbReference>
<dbReference type="SMART" id="SM00042">
    <property type="entry name" value="CUB"/>
    <property type="match status" value="2"/>
</dbReference>
<dbReference type="PROSITE" id="PS01180">
    <property type="entry name" value="CUB"/>
    <property type="match status" value="2"/>
</dbReference>
<evidence type="ECO:0000256" key="5">
    <source>
        <dbReference type="SAM" id="SignalP"/>
    </source>
</evidence>
<feature type="chain" id="PRO_5002933200" description="CUB domain-containing protein" evidence="5">
    <location>
        <begin position="20"/>
        <end position="601"/>
    </location>
</feature>
<evidence type="ECO:0000313" key="7">
    <source>
        <dbReference type="EMBL" id="EEN68594.1"/>
    </source>
</evidence>
<keyword evidence="4" id="KW-0812">Transmembrane</keyword>
<dbReference type="eggNOG" id="ENOG502QWHA">
    <property type="taxonomic scope" value="Eukaryota"/>
</dbReference>
<dbReference type="InParanoid" id="C3XTG8"/>
<proteinExistence type="predicted"/>
<comment type="caution">
    <text evidence="3">Lacks conserved residue(s) required for the propagation of feature annotation.</text>
</comment>
<evidence type="ECO:0000256" key="3">
    <source>
        <dbReference type="PROSITE-ProRule" id="PRU00124"/>
    </source>
</evidence>
<feature type="transmembrane region" description="Helical" evidence="4">
    <location>
        <begin position="561"/>
        <end position="581"/>
    </location>
</feature>